<reference evidence="2 3" key="1">
    <citation type="journal article" date="2010" name="J. Bacteriol.">
        <title>Genome sequence of Lentisphaera araneosa HTCC2155T, the type species of the order Lentisphaerales in the phylum Lentisphaerae.</title>
        <authorList>
            <person name="Thrash J.C."/>
            <person name="Cho J.C."/>
            <person name="Vergin K.L."/>
            <person name="Morris R.M."/>
            <person name="Giovannoni S.J."/>
        </authorList>
    </citation>
    <scope>NUCLEOTIDE SEQUENCE [LARGE SCALE GENOMIC DNA]</scope>
    <source>
        <strain evidence="2 3">HTCC2155</strain>
    </source>
</reference>
<dbReference type="GO" id="GO:0005524">
    <property type="term" value="F:ATP binding"/>
    <property type="evidence" value="ECO:0007669"/>
    <property type="project" value="InterPro"/>
</dbReference>
<dbReference type="GO" id="GO:0004672">
    <property type="term" value="F:protein kinase activity"/>
    <property type="evidence" value="ECO:0007669"/>
    <property type="project" value="InterPro"/>
</dbReference>
<protein>
    <recommendedName>
        <fullName evidence="1">Protein kinase domain-containing protein</fullName>
    </recommendedName>
</protein>
<sequence length="349" mass="40659">MSENDTVNIPKKSLKPKLDKLNIELKKSSEGMPLDKTKFSYQETYDNLRRIDYMEKSKFEISITCANCGITSEYHSNELFEKVECPACKVKFRIPVETELFIYDKQVYESLFIHTFRAYNKENEFYGDVVVYEKLKSDASLAELQAIADEFKKFEHANYLPPRHVDVDESTYYFSRDNAPYRMNFYLASFGELPKERATHVLTHVCHLAANMAEHSIFGSFMPSDIMLDKDGRTLVCDYGLREKIHVLNPRYNYIPISFLAPEAIFAKVHTEASAVYSLGILAATFILGENPFSEKDPHQIHLERQNFLKNFEQYKLPSFLKKMLAYKSKDRPSFNKCSELFMRMQLMG</sequence>
<evidence type="ECO:0000313" key="3">
    <source>
        <dbReference type="Proteomes" id="UP000004947"/>
    </source>
</evidence>
<dbReference type="AlphaFoldDB" id="A6DGG9"/>
<dbReference type="EMBL" id="ABCK01000002">
    <property type="protein sequence ID" value="EDM29286.1"/>
    <property type="molecule type" value="Genomic_DNA"/>
</dbReference>
<feature type="domain" description="Protein kinase" evidence="1">
    <location>
        <begin position="101"/>
        <end position="343"/>
    </location>
</feature>
<keyword evidence="3" id="KW-1185">Reference proteome</keyword>
<evidence type="ECO:0000259" key="1">
    <source>
        <dbReference type="PROSITE" id="PS50011"/>
    </source>
</evidence>
<dbReference type="PANTHER" id="PTHR24362:SF309">
    <property type="entry name" value="PROTEIN KINASE DOMAIN-CONTAINING PROTEIN"/>
    <property type="match status" value="1"/>
</dbReference>
<dbReference type="SMART" id="SM00220">
    <property type="entry name" value="S_TKc"/>
    <property type="match status" value="1"/>
</dbReference>
<organism evidence="2 3">
    <name type="scientific">Lentisphaera araneosa HTCC2155</name>
    <dbReference type="NCBI Taxonomy" id="313628"/>
    <lineage>
        <taxon>Bacteria</taxon>
        <taxon>Pseudomonadati</taxon>
        <taxon>Lentisphaerota</taxon>
        <taxon>Lentisphaeria</taxon>
        <taxon>Lentisphaerales</taxon>
        <taxon>Lentisphaeraceae</taxon>
        <taxon>Lentisphaera</taxon>
    </lineage>
</organism>
<dbReference type="InterPro" id="IPR000719">
    <property type="entry name" value="Prot_kinase_dom"/>
</dbReference>
<dbReference type="PROSITE" id="PS50011">
    <property type="entry name" value="PROTEIN_KINASE_DOM"/>
    <property type="match status" value="1"/>
</dbReference>
<dbReference type="STRING" id="313628.LNTAR_22889"/>
<name>A6DGG9_9BACT</name>
<dbReference type="SUPFAM" id="SSF56112">
    <property type="entry name" value="Protein kinase-like (PK-like)"/>
    <property type="match status" value="1"/>
</dbReference>
<accession>A6DGG9</accession>
<proteinExistence type="predicted"/>
<comment type="caution">
    <text evidence="2">The sequence shown here is derived from an EMBL/GenBank/DDBJ whole genome shotgun (WGS) entry which is preliminary data.</text>
</comment>
<dbReference type="Gene3D" id="1.10.510.10">
    <property type="entry name" value="Transferase(Phosphotransferase) domain 1"/>
    <property type="match status" value="1"/>
</dbReference>
<dbReference type="PANTHER" id="PTHR24362">
    <property type="entry name" value="SERINE/THREONINE-PROTEIN KINASE NEK"/>
    <property type="match status" value="1"/>
</dbReference>
<dbReference type="Proteomes" id="UP000004947">
    <property type="component" value="Unassembled WGS sequence"/>
</dbReference>
<gene>
    <name evidence="2" type="ORF">LNTAR_22889</name>
</gene>
<dbReference type="InterPro" id="IPR011009">
    <property type="entry name" value="Kinase-like_dom_sf"/>
</dbReference>
<evidence type="ECO:0000313" key="2">
    <source>
        <dbReference type="EMBL" id="EDM29286.1"/>
    </source>
</evidence>
<dbReference type="RefSeq" id="WP_007277012.1">
    <property type="nucleotide sequence ID" value="NZ_ABCK01000002.1"/>
</dbReference>
<dbReference type="Pfam" id="PF00069">
    <property type="entry name" value="Pkinase"/>
    <property type="match status" value="1"/>
</dbReference>